<evidence type="ECO:0000313" key="10">
    <source>
        <dbReference type="Proteomes" id="UP000483286"/>
    </source>
</evidence>
<dbReference type="GO" id="GO:0006144">
    <property type="term" value="P:purine nucleobase metabolic process"/>
    <property type="evidence" value="ECO:0007669"/>
    <property type="project" value="UniProtKB-KW"/>
</dbReference>
<dbReference type="PRINTS" id="PR00093">
    <property type="entry name" value="URICASE"/>
</dbReference>
<dbReference type="InterPro" id="IPR002042">
    <property type="entry name" value="Uricase"/>
</dbReference>
<dbReference type="Proteomes" id="UP000483286">
    <property type="component" value="Unassembled WGS sequence"/>
</dbReference>
<keyword evidence="3 5" id="KW-0659">Purine metabolism</keyword>
<dbReference type="UniPathway" id="UPA00394">
    <property type="reaction ID" value="UER00650"/>
</dbReference>
<dbReference type="AlphaFoldDB" id="A0A7C9HYS8"/>
<evidence type="ECO:0000256" key="1">
    <source>
        <dbReference type="ARBA" id="ARBA00004831"/>
    </source>
</evidence>
<comment type="pathway">
    <text evidence="1 5">Purine metabolism; urate degradation; (S)-allantoin from urate: step 1/3.</text>
</comment>
<evidence type="ECO:0000256" key="2">
    <source>
        <dbReference type="ARBA" id="ARBA00009760"/>
    </source>
</evidence>
<evidence type="ECO:0000256" key="3">
    <source>
        <dbReference type="ARBA" id="ARBA00022631"/>
    </source>
</evidence>
<dbReference type="NCBIfam" id="TIGR03383">
    <property type="entry name" value="urate_oxi"/>
    <property type="match status" value="1"/>
</dbReference>
<feature type="active site" description="Charge relay system" evidence="6">
    <location>
        <position position="247"/>
    </location>
</feature>
<dbReference type="PANTHER" id="PTHR42874:SF1">
    <property type="entry name" value="URICASE"/>
    <property type="match status" value="1"/>
</dbReference>
<feature type="binding site" evidence="7">
    <location>
        <position position="176"/>
    </location>
    <ligand>
        <name>urate</name>
        <dbReference type="ChEBI" id="CHEBI:17775"/>
    </ligand>
</feature>
<dbReference type="PIRSF" id="PIRSF000241">
    <property type="entry name" value="Urate_oxidase"/>
    <property type="match status" value="1"/>
</dbReference>
<comment type="caution">
    <text evidence="9">The sequence shown here is derived from an EMBL/GenBank/DDBJ whole genome shotgun (WGS) entry which is preliminary data.</text>
</comment>
<evidence type="ECO:0000256" key="4">
    <source>
        <dbReference type="ARBA" id="ARBA00023002"/>
    </source>
</evidence>
<evidence type="ECO:0000256" key="8">
    <source>
        <dbReference type="RuleBase" id="RU004455"/>
    </source>
</evidence>
<dbReference type="EMBL" id="WQLB01000006">
    <property type="protein sequence ID" value="MVN86355.1"/>
    <property type="molecule type" value="Genomic_DNA"/>
</dbReference>
<feature type="binding site" evidence="7">
    <location>
        <position position="245"/>
    </location>
    <ligand>
        <name>5-hydroxyisourate</name>
        <dbReference type="ChEBI" id="CHEBI:18072"/>
    </ligand>
</feature>
<comment type="similarity">
    <text evidence="2 5 8">Belongs to the uricase family.</text>
</comment>
<protein>
    <recommendedName>
        <fullName evidence="5 8">Uricase</fullName>
        <ecNumber evidence="5 8">1.7.3.3</ecNumber>
    </recommendedName>
    <alternativeName>
        <fullName evidence="5">Urate oxidase</fullName>
    </alternativeName>
</protein>
<dbReference type="PANTHER" id="PTHR42874">
    <property type="entry name" value="URICASE"/>
    <property type="match status" value="1"/>
</dbReference>
<comment type="function">
    <text evidence="5 8">Catalyzes the oxidation of uric acid to 5-hydroxyisourate, which is further processed to form (S)-allantoin.</text>
</comment>
<feature type="binding site" evidence="7">
    <location>
        <position position="219"/>
    </location>
    <ligand>
        <name>5-hydroxyisourate</name>
        <dbReference type="ChEBI" id="CHEBI:18072"/>
    </ligand>
</feature>
<feature type="binding site" evidence="7">
    <location>
        <position position="245"/>
    </location>
    <ligand>
        <name>O2</name>
        <dbReference type="ChEBI" id="CHEBI:15379"/>
    </ligand>
</feature>
<accession>A0A7C9HYS8</accession>
<feature type="binding site" evidence="7">
    <location>
        <position position="60"/>
    </location>
    <ligand>
        <name>urate</name>
        <dbReference type="ChEBI" id="CHEBI:17775"/>
    </ligand>
</feature>
<dbReference type="EC" id="1.7.3.3" evidence="5 8"/>
<gene>
    <name evidence="9" type="primary">pucL</name>
    <name evidence="9" type="ORF">GO986_06210</name>
</gene>
<dbReference type="SUPFAM" id="SSF55620">
    <property type="entry name" value="Tetrahydrobiopterin biosynthesis enzymes-like"/>
    <property type="match status" value="2"/>
</dbReference>
<evidence type="ECO:0000313" key="9">
    <source>
        <dbReference type="EMBL" id="MVN86355.1"/>
    </source>
</evidence>
<proteinExistence type="inferred from homology"/>
<reference evidence="9 10" key="1">
    <citation type="submission" date="2019-12" db="EMBL/GenBank/DDBJ databases">
        <title>Deinococcus sp. HMF7620 Genome sequencing and assembly.</title>
        <authorList>
            <person name="Kang H."/>
            <person name="Kim H."/>
            <person name="Joh K."/>
        </authorList>
    </citation>
    <scope>NUCLEOTIDE SEQUENCE [LARGE SCALE GENOMIC DNA]</scope>
    <source>
        <strain evidence="9 10">HMF7620</strain>
    </source>
</reference>
<dbReference type="GO" id="GO:0019628">
    <property type="term" value="P:urate catabolic process"/>
    <property type="evidence" value="ECO:0007669"/>
    <property type="project" value="UniProtKB-UniPathway"/>
</dbReference>
<feature type="binding site" evidence="7">
    <location>
        <position position="59"/>
    </location>
    <ligand>
        <name>urate</name>
        <dbReference type="ChEBI" id="CHEBI:17775"/>
    </ligand>
</feature>
<feature type="binding site" evidence="7">
    <location>
        <position position="176"/>
    </location>
    <ligand>
        <name>5-hydroxyisourate</name>
        <dbReference type="ChEBI" id="CHEBI:18072"/>
    </ligand>
</feature>
<dbReference type="GO" id="GO:0004846">
    <property type="term" value="F:urate oxidase activity"/>
    <property type="evidence" value="ECO:0007669"/>
    <property type="project" value="UniProtKB-EC"/>
</dbReference>
<name>A0A7C9HYS8_9DEIO</name>
<feature type="active site" description="Charge relay system" evidence="6">
    <location>
        <position position="59"/>
    </location>
</feature>
<feature type="binding site" evidence="7">
    <location>
        <position position="219"/>
    </location>
    <ligand>
        <name>urate</name>
        <dbReference type="ChEBI" id="CHEBI:17775"/>
    </ligand>
</feature>
<comment type="catalytic activity">
    <reaction evidence="5 8">
        <text>urate + O2 + H2O = 5-hydroxyisourate + H2O2</text>
        <dbReference type="Rhea" id="RHEA:21368"/>
        <dbReference type="ChEBI" id="CHEBI:15377"/>
        <dbReference type="ChEBI" id="CHEBI:15379"/>
        <dbReference type="ChEBI" id="CHEBI:16240"/>
        <dbReference type="ChEBI" id="CHEBI:17775"/>
        <dbReference type="ChEBI" id="CHEBI:18072"/>
        <dbReference type="EC" id="1.7.3.3"/>
    </reaction>
</comment>
<dbReference type="RefSeq" id="WP_157458421.1">
    <property type="nucleotide sequence ID" value="NZ_WQLB01000006.1"/>
</dbReference>
<sequence length="282" mass="31874">MTVKVKLGDNNYGKADVRLFKVFRDRPQHDIKDVQVRVAVTGDFEAAHSVGDNTGLVATDTMRNLVYALARDGLTGSIEAFGQHLAAELMARGPRVTGARVTLTEHTWARLMSGGQPHDHSFVRQMPKHTATVERTAGDTQVESGIDDLYLLKTTNSGWAGFHRDEFTTLPETHDRILATVVSARWTYRTPDCDHDDVWQRAYTALLDVFPDHYSPSMQHTLYRLGEAVLDRCPEMERVHFSFPNRHHILYPLERYGMTNPGTIFHADAEPYGVIEGWVERA</sequence>
<keyword evidence="4 5" id="KW-0560">Oxidoreductase</keyword>
<evidence type="ECO:0000256" key="7">
    <source>
        <dbReference type="PIRSR" id="PIRSR000241-2"/>
    </source>
</evidence>
<feature type="binding site" evidence="7">
    <location>
        <position position="60"/>
    </location>
    <ligand>
        <name>5-hydroxyisourate</name>
        <dbReference type="ChEBI" id="CHEBI:18072"/>
    </ligand>
</feature>
<evidence type="ECO:0000256" key="5">
    <source>
        <dbReference type="PIRNR" id="PIRNR000241"/>
    </source>
</evidence>
<feature type="active site" description="Charge relay system" evidence="6">
    <location>
        <position position="14"/>
    </location>
</feature>
<evidence type="ECO:0000256" key="6">
    <source>
        <dbReference type="PIRSR" id="PIRSR000241-1"/>
    </source>
</evidence>
<feature type="binding site" evidence="7">
    <location>
        <position position="245"/>
    </location>
    <ligand>
        <name>urate</name>
        <dbReference type="ChEBI" id="CHEBI:17775"/>
    </ligand>
</feature>
<organism evidence="9 10">
    <name type="scientific">Deinococcus arboris</name>
    <dbReference type="NCBI Taxonomy" id="2682977"/>
    <lineage>
        <taxon>Bacteria</taxon>
        <taxon>Thermotogati</taxon>
        <taxon>Deinococcota</taxon>
        <taxon>Deinococci</taxon>
        <taxon>Deinococcales</taxon>
        <taxon>Deinococcaceae</taxon>
        <taxon>Deinococcus</taxon>
    </lineage>
</organism>
<keyword evidence="10" id="KW-1185">Reference proteome</keyword>
<dbReference type="Pfam" id="PF01014">
    <property type="entry name" value="Uricase"/>
    <property type="match status" value="2"/>
</dbReference>
<dbReference type="Gene3D" id="3.10.270.10">
    <property type="entry name" value="Urate Oxidase"/>
    <property type="match status" value="1"/>
</dbReference>